<dbReference type="SUPFAM" id="SSF55729">
    <property type="entry name" value="Acyl-CoA N-acyltransferases (Nat)"/>
    <property type="match status" value="2"/>
</dbReference>
<feature type="region of interest" description="Disordered" evidence="3">
    <location>
        <begin position="22"/>
        <end position="54"/>
    </location>
</feature>
<organism evidence="5 6">
    <name type="scientific">Glycomyces paridis</name>
    <dbReference type="NCBI Taxonomy" id="2126555"/>
    <lineage>
        <taxon>Bacteria</taxon>
        <taxon>Bacillati</taxon>
        <taxon>Actinomycetota</taxon>
        <taxon>Actinomycetes</taxon>
        <taxon>Glycomycetales</taxon>
        <taxon>Glycomycetaceae</taxon>
        <taxon>Glycomyces</taxon>
    </lineage>
</organism>
<evidence type="ECO:0000256" key="3">
    <source>
        <dbReference type="SAM" id="MobiDB-lite"/>
    </source>
</evidence>
<dbReference type="PANTHER" id="PTHR43877">
    <property type="entry name" value="AMINOALKYLPHOSPHONATE N-ACETYLTRANSFERASE-RELATED-RELATED"/>
    <property type="match status" value="1"/>
</dbReference>
<dbReference type="GO" id="GO:0016747">
    <property type="term" value="F:acyltransferase activity, transferring groups other than amino-acyl groups"/>
    <property type="evidence" value="ECO:0007669"/>
    <property type="project" value="InterPro"/>
</dbReference>
<comment type="caution">
    <text evidence="5">The sequence shown here is derived from an EMBL/GenBank/DDBJ whole genome shotgun (WGS) entry which is preliminary data.</text>
</comment>
<evidence type="ECO:0000313" key="6">
    <source>
        <dbReference type="Proteomes" id="UP000305792"/>
    </source>
</evidence>
<dbReference type="Pfam" id="PF00583">
    <property type="entry name" value="Acetyltransf_1"/>
    <property type="match status" value="1"/>
</dbReference>
<keyword evidence="2" id="KW-0012">Acyltransferase</keyword>
<gene>
    <name evidence="5" type="ORF">E9998_00970</name>
</gene>
<reference evidence="5 6" key="1">
    <citation type="journal article" date="2018" name="Int. J. Syst. Evol. Microbiol.">
        <title>Glycomyces paridis sp. nov., isolated from the medicinal plant Paris polyphylla.</title>
        <authorList>
            <person name="Fang X.M."/>
            <person name="Bai J.L."/>
            <person name="Su J."/>
            <person name="Zhao L.L."/>
            <person name="Liu H.Y."/>
            <person name="Ma B.P."/>
            <person name="Zhang Y.Q."/>
            <person name="Yu L.Y."/>
        </authorList>
    </citation>
    <scope>NUCLEOTIDE SEQUENCE [LARGE SCALE GENOMIC DNA]</scope>
    <source>
        <strain evidence="5 6">CPCC 204357</strain>
    </source>
</reference>
<dbReference type="InterPro" id="IPR050832">
    <property type="entry name" value="Bact_Acetyltransf"/>
</dbReference>
<protein>
    <submittedName>
        <fullName evidence="5">GNAT family N-acetyltransferase</fullName>
    </submittedName>
</protein>
<dbReference type="EMBL" id="STGX01000001">
    <property type="protein sequence ID" value="THV32058.1"/>
    <property type="molecule type" value="Genomic_DNA"/>
</dbReference>
<keyword evidence="6" id="KW-1185">Reference proteome</keyword>
<keyword evidence="1 5" id="KW-0808">Transferase</keyword>
<dbReference type="InterPro" id="IPR016181">
    <property type="entry name" value="Acyl_CoA_acyltransferase"/>
</dbReference>
<dbReference type="AlphaFoldDB" id="A0A4S8PMH4"/>
<evidence type="ECO:0000259" key="4">
    <source>
        <dbReference type="PROSITE" id="PS51186"/>
    </source>
</evidence>
<dbReference type="PROSITE" id="PS51186">
    <property type="entry name" value="GNAT"/>
    <property type="match status" value="1"/>
</dbReference>
<feature type="domain" description="N-acetyltransferase" evidence="4">
    <location>
        <begin position="124"/>
        <end position="286"/>
    </location>
</feature>
<proteinExistence type="predicted"/>
<evidence type="ECO:0000313" key="5">
    <source>
        <dbReference type="EMBL" id="THV32058.1"/>
    </source>
</evidence>
<evidence type="ECO:0000256" key="2">
    <source>
        <dbReference type="ARBA" id="ARBA00023315"/>
    </source>
</evidence>
<sequence>MARPTKKFWRQPEFLLDTAEAVGNIADTQRHGDEANSTDPQGPERSPWRRGIPNRGECRAVWGGRPAHLCPRPTSVGRGHFFFPREPPGAAGPLAARPAAPPNSIARDARVRDGTGNMSDIEMLPIDPLDADLVSAWIAMQNAAVAHDMPGDETVSPAHQRLRLLLHPASVAVERYAARVDGLVVGGYELVLFLKDNQHLANLELQVHPEHRRRGVGSALLAHAEARAAAHGRDTVLTGVIDSVDGAAPVDHSGQAFAAARGYKNVDNEIHRRNDLFAVEDDDLARLYVEAWEKAAGYELVQWVNHAPEDLVEGIAAMRARMYTDPPMGEELDIRPAVYDAERVRDEERVRADRGELQLAAAVRHVESGEIAGLTDLLVWPGQEDHAGQNDTIVDPAHRGHRLGTILKIANQRLLRSYRPRLRYVHTWNAEVNSHMIAINEAVGYRPLCRDIDVQKKLA</sequence>
<dbReference type="CDD" id="cd04301">
    <property type="entry name" value="NAT_SF"/>
    <property type="match status" value="1"/>
</dbReference>
<accession>A0A4S8PMH4</accession>
<dbReference type="Gene3D" id="3.40.630.30">
    <property type="match status" value="1"/>
</dbReference>
<dbReference type="Proteomes" id="UP000305792">
    <property type="component" value="Unassembled WGS sequence"/>
</dbReference>
<evidence type="ECO:0000256" key="1">
    <source>
        <dbReference type="ARBA" id="ARBA00022679"/>
    </source>
</evidence>
<dbReference type="InterPro" id="IPR000182">
    <property type="entry name" value="GNAT_dom"/>
</dbReference>
<name>A0A4S8PMH4_9ACTN</name>